<dbReference type="EMBL" id="SNZK01000009">
    <property type="protein sequence ID" value="TDR52185.1"/>
    <property type="molecule type" value="Genomic_DNA"/>
</dbReference>
<sequence>MKNSTMSQKLNILRAGVLGANDGIVSVAGIVIGVAGATTEVRTIFIAGIAGLVAGALSMAGGEYVSVSTQKDTEKAVINKEKAELANDYDGELEELADIYIEKGLSKDLAKQVATQLMEKDALAAHSEAELGLQLNDYANPWQAALSSLFSFAVGAVLPLLTILLLPTDARIAWTFIAVLIALALTGYISAYLGEAPKRNAVLRNMLVGMLTMLVTYGVGAFVGV</sequence>
<dbReference type="PANTHER" id="PTHR31851">
    <property type="entry name" value="FE(2+)/MN(2+) TRANSPORTER PCL1"/>
    <property type="match status" value="1"/>
</dbReference>
<keyword evidence="4 5" id="KW-0472">Membrane</keyword>
<evidence type="ECO:0000256" key="1">
    <source>
        <dbReference type="ARBA" id="ARBA00004127"/>
    </source>
</evidence>
<dbReference type="RefSeq" id="WP_243832129.1">
    <property type="nucleotide sequence ID" value="NZ_JAASUO010000010.1"/>
</dbReference>
<feature type="transmembrane region" description="Helical" evidence="5">
    <location>
        <begin position="43"/>
        <end position="65"/>
    </location>
</feature>
<dbReference type="GO" id="GO:0030026">
    <property type="term" value="P:intracellular manganese ion homeostasis"/>
    <property type="evidence" value="ECO:0007669"/>
    <property type="project" value="InterPro"/>
</dbReference>
<feature type="transmembrane region" description="Helical" evidence="5">
    <location>
        <begin position="12"/>
        <end position="37"/>
    </location>
</feature>
<feature type="transmembrane region" description="Helical" evidence="5">
    <location>
        <begin position="206"/>
        <end position="224"/>
    </location>
</feature>
<dbReference type="GO" id="GO:0012505">
    <property type="term" value="C:endomembrane system"/>
    <property type="evidence" value="ECO:0007669"/>
    <property type="project" value="UniProtKB-SubCell"/>
</dbReference>
<dbReference type="Pfam" id="PF01988">
    <property type="entry name" value="VIT1"/>
    <property type="match status" value="1"/>
</dbReference>
<feature type="transmembrane region" description="Helical" evidence="5">
    <location>
        <begin position="172"/>
        <end position="194"/>
    </location>
</feature>
<feature type="transmembrane region" description="Helical" evidence="5">
    <location>
        <begin position="144"/>
        <end position="166"/>
    </location>
</feature>
<organism evidence="6 7">
    <name type="scientific">Listeria rocourtiae</name>
    <dbReference type="NCBI Taxonomy" id="647910"/>
    <lineage>
        <taxon>Bacteria</taxon>
        <taxon>Bacillati</taxon>
        <taxon>Bacillota</taxon>
        <taxon>Bacilli</taxon>
        <taxon>Bacillales</taxon>
        <taxon>Listeriaceae</taxon>
        <taxon>Listeria</taxon>
    </lineage>
</organism>
<evidence type="ECO:0000313" key="6">
    <source>
        <dbReference type="EMBL" id="TDR52185.1"/>
    </source>
</evidence>
<proteinExistence type="predicted"/>
<protein>
    <submittedName>
        <fullName evidence="6">VIT1/CCC1 family predicted Fe2+/Mn2+ transporter</fullName>
    </submittedName>
</protein>
<dbReference type="Proteomes" id="UP000295558">
    <property type="component" value="Unassembled WGS sequence"/>
</dbReference>
<keyword evidence="2 5" id="KW-0812">Transmembrane</keyword>
<evidence type="ECO:0000256" key="5">
    <source>
        <dbReference type="SAM" id="Phobius"/>
    </source>
</evidence>
<keyword evidence="7" id="KW-1185">Reference proteome</keyword>
<name>A0A4R6ZJ17_9LIST</name>
<keyword evidence="3 5" id="KW-1133">Transmembrane helix</keyword>
<gene>
    <name evidence="6" type="ORF">DFP96_10974</name>
</gene>
<dbReference type="InterPro" id="IPR008217">
    <property type="entry name" value="Ccc1_fam"/>
</dbReference>
<dbReference type="CDD" id="cd02432">
    <property type="entry name" value="Nodulin-21_like_1"/>
    <property type="match status" value="1"/>
</dbReference>
<comment type="subcellular location">
    <subcellularLocation>
        <location evidence="1">Endomembrane system</location>
        <topology evidence="1">Multi-pass membrane protein</topology>
    </subcellularLocation>
</comment>
<evidence type="ECO:0000256" key="4">
    <source>
        <dbReference type="ARBA" id="ARBA00023136"/>
    </source>
</evidence>
<evidence type="ECO:0000256" key="2">
    <source>
        <dbReference type="ARBA" id="ARBA00022692"/>
    </source>
</evidence>
<evidence type="ECO:0000313" key="7">
    <source>
        <dbReference type="Proteomes" id="UP000295558"/>
    </source>
</evidence>
<accession>A0A4R6ZJ17</accession>
<dbReference type="AlphaFoldDB" id="A0A4R6ZJ17"/>
<dbReference type="STRING" id="1265846.PROCOU_09706"/>
<comment type="caution">
    <text evidence="6">The sequence shown here is derived from an EMBL/GenBank/DDBJ whole genome shotgun (WGS) entry which is preliminary data.</text>
</comment>
<reference evidence="6 7" key="1">
    <citation type="submission" date="2019-03" db="EMBL/GenBank/DDBJ databases">
        <title>Genomic Encyclopedia of Type Strains, Phase III (KMG-III): the genomes of soil and plant-associated and newly described type strains.</title>
        <authorList>
            <person name="Whitman W."/>
        </authorList>
    </citation>
    <scope>NUCLEOTIDE SEQUENCE [LARGE SCALE GENOMIC DNA]</scope>
    <source>
        <strain evidence="6 7">CECT 7972</strain>
    </source>
</reference>
<dbReference type="GO" id="GO:0005384">
    <property type="term" value="F:manganese ion transmembrane transporter activity"/>
    <property type="evidence" value="ECO:0007669"/>
    <property type="project" value="InterPro"/>
</dbReference>
<evidence type="ECO:0000256" key="3">
    <source>
        <dbReference type="ARBA" id="ARBA00022989"/>
    </source>
</evidence>